<gene>
    <name evidence="1" type="ORF">METZ01_LOCUS384704</name>
</gene>
<accession>A0A382UC33</accession>
<organism evidence="1">
    <name type="scientific">marine metagenome</name>
    <dbReference type="NCBI Taxonomy" id="408172"/>
    <lineage>
        <taxon>unclassified sequences</taxon>
        <taxon>metagenomes</taxon>
        <taxon>ecological metagenomes</taxon>
    </lineage>
</organism>
<reference evidence="1" key="1">
    <citation type="submission" date="2018-05" db="EMBL/GenBank/DDBJ databases">
        <authorList>
            <person name="Lanie J.A."/>
            <person name="Ng W.-L."/>
            <person name="Kazmierczak K.M."/>
            <person name="Andrzejewski T.M."/>
            <person name="Davidsen T.M."/>
            <person name="Wayne K.J."/>
            <person name="Tettelin H."/>
            <person name="Glass J.I."/>
            <person name="Rusch D."/>
            <person name="Podicherti R."/>
            <person name="Tsui H.-C.T."/>
            <person name="Winkler M.E."/>
        </authorList>
    </citation>
    <scope>NUCLEOTIDE SEQUENCE</scope>
</reference>
<evidence type="ECO:0000313" key="1">
    <source>
        <dbReference type="EMBL" id="SVD31850.1"/>
    </source>
</evidence>
<name>A0A382UC33_9ZZZZ</name>
<sequence>MTVPLAQTMEEGKAKDMAFFAERFGRPS</sequence>
<protein>
    <submittedName>
        <fullName evidence="1">Uncharacterized protein</fullName>
    </submittedName>
</protein>
<dbReference type="AlphaFoldDB" id="A0A382UC33"/>
<feature type="non-terminal residue" evidence="1">
    <location>
        <position position="28"/>
    </location>
</feature>
<dbReference type="EMBL" id="UINC01143116">
    <property type="protein sequence ID" value="SVD31850.1"/>
    <property type="molecule type" value="Genomic_DNA"/>
</dbReference>
<proteinExistence type="predicted"/>